<name>A0AAN9KHG6_CANGL</name>
<dbReference type="Proteomes" id="UP001367508">
    <property type="component" value="Unassembled WGS sequence"/>
</dbReference>
<proteinExistence type="predicted"/>
<comment type="caution">
    <text evidence="1">The sequence shown here is derived from an EMBL/GenBank/DDBJ whole genome shotgun (WGS) entry which is preliminary data.</text>
</comment>
<gene>
    <name evidence="1" type="ORF">VNO77_34397</name>
</gene>
<keyword evidence="2" id="KW-1185">Reference proteome</keyword>
<protein>
    <submittedName>
        <fullName evidence="1">Uncharacterized protein</fullName>
    </submittedName>
</protein>
<sequence>MEIGLDPTLRELDSSLIRKINWLLKRRGALSLVLNYELKEDLGWGFHAIIYCELSLGPLSVRCGPYSPLLPGPQSTRPGFRTTIAWPGLRSVVECPTFSRDHDPTVGSQNSLCAKALA</sequence>
<accession>A0AAN9KHG6</accession>
<dbReference type="EMBL" id="JAYMYQ010000008">
    <property type="protein sequence ID" value="KAK7315819.1"/>
    <property type="molecule type" value="Genomic_DNA"/>
</dbReference>
<organism evidence="1 2">
    <name type="scientific">Canavalia gladiata</name>
    <name type="common">Sword bean</name>
    <name type="synonym">Dolichos gladiatus</name>
    <dbReference type="NCBI Taxonomy" id="3824"/>
    <lineage>
        <taxon>Eukaryota</taxon>
        <taxon>Viridiplantae</taxon>
        <taxon>Streptophyta</taxon>
        <taxon>Embryophyta</taxon>
        <taxon>Tracheophyta</taxon>
        <taxon>Spermatophyta</taxon>
        <taxon>Magnoliopsida</taxon>
        <taxon>eudicotyledons</taxon>
        <taxon>Gunneridae</taxon>
        <taxon>Pentapetalae</taxon>
        <taxon>rosids</taxon>
        <taxon>fabids</taxon>
        <taxon>Fabales</taxon>
        <taxon>Fabaceae</taxon>
        <taxon>Papilionoideae</taxon>
        <taxon>50 kb inversion clade</taxon>
        <taxon>NPAAA clade</taxon>
        <taxon>indigoferoid/millettioid clade</taxon>
        <taxon>Phaseoleae</taxon>
        <taxon>Canavalia</taxon>
    </lineage>
</organism>
<evidence type="ECO:0000313" key="1">
    <source>
        <dbReference type="EMBL" id="KAK7315819.1"/>
    </source>
</evidence>
<evidence type="ECO:0000313" key="2">
    <source>
        <dbReference type="Proteomes" id="UP001367508"/>
    </source>
</evidence>
<reference evidence="1 2" key="1">
    <citation type="submission" date="2024-01" db="EMBL/GenBank/DDBJ databases">
        <title>The genomes of 5 underutilized Papilionoideae crops provide insights into root nodulation and disease resistanc.</title>
        <authorList>
            <person name="Jiang F."/>
        </authorList>
    </citation>
    <scope>NUCLEOTIDE SEQUENCE [LARGE SCALE GENOMIC DNA]</scope>
    <source>
        <strain evidence="1">LVBAO_FW01</strain>
        <tissue evidence="1">Leaves</tissue>
    </source>
</reference>
<dbReference type="AlphaFoldDB" id="A0AAN9KHG6"/>